<evidence type="ECO:0000313" key="15">
    <source>
        <dbReference type="Proteomes" id="UP000727506"/>
    </source>
</evidence>
<evidence type="ECO:0000259" key="13">
    <source>
        <dbReference type="Pfam" id="PF00291"/>
    </source>
</evidence>
<dbReference type="NCBIfam" id="TIGR01136">
    <property type="entry name" value="cysKM"/>
    <property type="match status" value="1"/>
</dbReference>
<evidence type="ECO:0000256" key="3">
    <source>
        <dbReference type="ARBA" id="ARBA00012681"/>
    </source>
</evidence>
<keyword evidence="5 12" id="KW-0028">Amino-acid biosynthesis</keyword>
<evidence type="ECO:0000256" key="8">
    <source>
        <dbReference type="ARBA" id="ARBA00023192"/>
    </source>
</evidence>
<dbReference type="InterPro" id="IPR050214">
    <property type="entry name" value="Cys_Synth/Cystath_Beta-Synth"/>
</dbReference>
<dbReference type="AlphaFoldDB" id="A0A943UW61"/>
<evidence type="ECO:0000256" key="5">
    <source>
        <dbReference type="ARBA" id="ARBA00022605"/>
    </source>
</evidence>
<dbReference type="Proteomes" id="UP000727506">
    <property type="component" value="Unassembled WGS sequence"/>
</dbReference>
<comment type="cofactor">
    <cofactor evidence="1 10 12">
        <name>pyridoxal 5'-phosphate</name>
        <dbReference type="ChEBI" id="CHEBI:597326"/>
    </cofactor>
</comment>
<dbReference type="PANTHER" id="PTHR10314">
    <property type="entry name" value="CYSTATHIONINE BETA-SYNTHASE"/>
    <property type="match status" value="1"/>
</dbReference>
<dbReference type="InterPro" id="IPR005859">
    <property type="entry name" value="CysK"/>
</dbReference>
<gene>
    <name evidence="14" type="primary">cysK</name>
    <name evidence="14" type="ORF">KH142_00435</name>
</gene>
<feature type="binding site" evidence="10">
    <location>
        <begin position="180"/>
        <end position="184"/>
    </location>
    <ligand>
        <name>pyridoxal 5'-phosphate</name>
        <dbReference type="ChEBI" id="CHEBI:597326"/>
    </ligand>
</feature>
<keyword evidence="7 10" id="KW-0663">Pyridoxal phosphate</keyword>
<dbReference type="InterPro" id="IPR036052">
    <property type="entry name" value="TrpB-like_PALP_sf"/>
</dbReference>
<dbReference type="GO" id="GO:0004124">
    <property type="term" value="F:cysteine synthase activity"/>
    <property type="evidence" value="ECO:0007669"/>
    <property type="project" value="UniProtKB-UniRule"/>
</dbReference>
<dbReference type="PROSITE" id="PS00165">
    <property type="entry name" value="DEHYDRATASE_SER_THR"/>
    <property type="match status" value="1"/>
</dbReference>
<dbReference type="NCBIfam" id="TIGR01139">
    <property type="entry name" value="cysK"/>
    <property type="match status" value="1"/>
</dbReference>
<feature type="binding site" evidence="10">
    <location>
        <position position="286"/>
    </location>
    <ligand>
        <name>pyridoxal 5'-phosphate</name>
        <dbReference type="ChEBI" id="CHEBI:597326"/>
    </ligand>
</feature>
<evidence type="ECO:0000256" key="2">
    <source>
        <dbReference type="ARBA" id="ARBA00007103"/>
    </source>
</evidence>
<evidence type="ECO:0000256" key="4">
    <source>
        <dbReference type="ARBA" id="ARBA00019371"/>
    </source>
</evidence>
<evidence type="ECO:0000256" key="7">
    <source>
        <dbReference type="ARBA" id="ARBA00022898"/>
    </source>
</evidence>
<comment type="similarity">
    <text evidence="2 12">Belongs to the cysteine synthase/cystathionine beta-synthase family.</text>
</comment>
<proteinExistence type="inferred from homology"/>
<evidence type="ECO:0000313" key="14">
    <source>
        <dbReference type="EMBL" id="MBS6939957.1"/>
    </source>
</evidence>
<dbReference type="SUPFAM" id="SSF53686">
    <property type="entry name" value="Tryptophan synthase beta subunit-like PLP-dependent enzymes"/>
    <property type="match status" value="1"/>
</dbReference>
<name>A0A943UW61_9ACTN</name>
<evidence type="ECO:0000256" key="10">
    <source>
        <dbReference type="PIRSR" id="PIRSR605856-50"/>
    </source>
</evidence>
<dbReference type="InterPro" id="IPR005856">
    <property type="entry name" value="Cys_synth"/>
</dbReference>
<dbReference type="InterPro" id="IPR000634">
    <property type="entry name" value="Ser/Thr_deHydtase_PyrdxlP-BS"/>
</dbReference>
<comment type="caution">
    <text evidence="14">The sequence shown here is derived from an EMBL/GenBank/DDBJ whole genome shotgun (WGS) entry which is preliminary data.</text>
</comment>
<accession>A0A943UW61</accession>
<evidence type="ECO:0000256" key="11">
    <source>
        <dbReference type="PIRSR" id="PIRSR605856-51"/>
    </source>
</evidence>
<dbReference type="Pfam" id="PF00291">
    <property type="entry name" value="PALP"/>
    <property type="match status" value="1"/>
</dbReference>
<feature type="domain" description="Tryptophan synthase beta chain-like PALP" evidence="13">
    <location>
        <begin position="8"/>
        <end position="311"/>
    </location>
</feature>
<evidence type="ECO:0000256" key="1">
    <source>
        <dbReference type="ARBA" id="ARBA00001933"/>
    </source>
</evidence>
<dbReference type="Gene3D" id="3.40.50.1100">
    <property type="match status" value="2"/>
</dbReference>
<dbReference type="PROSITE" id="PS00901">
    <property type="entry name" value="CYS_SYNTHASE"/>
    <property type="match status" value="1"/>
</dbReference>
<dbReference type="EMBL" id="JAGZSV010000003">
    <property type="protein sequence ID" value="MBS6939957.1"/>
    <property type="molecule type" value="Genomic_DNA"/>
</dbReference>
<feature type="modified residue" description="N6-(pyridoxal phosphate)lysine" evidence="11">
    <location>
        <position position="44"/>
    </location>
</feature>
<dbReference type="InterPro" id="IPR001926">
    <property type="entry name" value="TrpB-like_PALP"/>
</dbReference>
<feature type="binding site" evidence="10">
    <location>
        <position position="75"/>
    </location>
    <ligand>
        <name>pyridoxal 5'-phosphate</name>
        <dbReference type="ChEBI" id="CHEBI:597326"/>
    </ligand>
</feature>
<sequence length="327" mass="33629">MAMTEHLSAAIGATPLIKLEKLSAEVGANVFVKYEAANPGGSIKDRAAKSMIDAAEARGQITPGKSVLVEPTSGNTGIGIAMIGAARGYDVVLTMPESMSKERRMLLAAYGAKLVLTPAAEGMAGAVAEAERIERETPGAWIVGQFTNPDNPAAHEKTTGPEIKAALGGKNPDYIVAAAGTGGTVSGVAHFFNGAGVQSKNGLAALTGERVRIFAVQPSESPLISQALAGEELTPASHGIQGIGANFIPETLDLDALDGVVSVATDEAYDQARFMATEEALLVGISSGANIAAVRKLMEEHPEAKGATIVTFAVDTGERYLSTPLFA</sequence>
<reference evidence="14" key="1">
    <citation type="submission" date="2021-02" db="EMBL/GenBank/DDBJ databases">
        <title>Infant gut strain persistence is associated with maternal origin, phylogeny, and functional potential including surface adhesion and iron acquisition.</title>
        <authorList>
            <person name="Lou Y.C."/>
        </authorList>
    </citation>
    <scope>NUCLEOTIDE SEQUENCE</scope>
    <source>
        <strain evidence="14">L2_039_000G1_dasL2_039_000G1_concoct_11</strain>
    </source>
</reference>
<evidence type="ECO:0000256" key="12">
    <source>
        <dbReference type="RuleBase" id="RU003985"/>
    </source>
</evidence>
<dbReference type="EC" id="2.5.1.47" evidence="3 12"/>
<dbReference type="GO" id="GO:0030170">
    <property type="term" value="F:pyridoxal phosphate binding"/>
    <property type="evidence" value="ECO:0007669"/>
    <property type="project" value="InterPro"/>
</dbReference>
<evidence type="ECO:0000256" key="6">
    <source>
        <dbReference type="ARBA" id="ARBA00022679"/>
    </source>
</evidence>
<dbReference type="CDD" id="cd01561">
    <property type="entry name" value="CBS_like"/>
    <property type="match status" value="1"/>
</dbReference>
<protein>
    <recommendedName>
        <fullName evidence="4 12">Cysteine synthase</fullName>
        <ecNumber evidence="3 12">2.5.1.47</ecNumber>
    </recommendedName>
</protein>
<organism evidence="14 15">
    <name type="scientific">Slackia piriformis</name>
    <dbReference type="NCBI Taxonomy" id="626934"/>
    <lineage>
        <taxon>Bacteria</taxon>
        <taxon>Bacillati</taxon>
        <taxon>Actinomycetota</taxon>
        <taxon>Coriobacteriia</taxon>
        <taxon>Eggerthellales</taxon>
        <taxon>Eggerthellaceae</taxon>
        <taxon>Slackia</taxon>
    </lineage>
</organism>
<dbReference type="InterPro" id="IPR001216">
    <property type="entry name" value="P-phosphate_BS"/>
</dbReference>
<dbReference type="GO" id="GO:0006535">
    <property type="term" value="P:cysteine biosynthetic process from serine"/>
    <property type="evidence" value="ECO:0007669"/>
    <property type="project" value="UniProtKB-UniRule"/>
</dbReference>
<keyword evidence="6 12" id="KW-0808">Transferase</keyword>
<evidence type="ECO:0000256" key="9">
    <source>
        <dbReference type="ARBA" id="ARBA00047931"/>
    </source>
</evidence>
<keyword evidence="8 12" id="KW-0198">Cysteine biosynthesis</keyword>
<comment type="catalytic activity">
    <reaction evidence="9 12">
        <text>O-acetyl-L-serine + hydrogen sulfide = L-cysteine + acetate</text>
        <dbReference type="Rhea" id="RHEA:14829"/>
        <dbReference type="ChEBI" id="CHEBI:29919"/>
        <dbReference type="ChEBI" id="CHEBI:30089"/>
        <dbReference type="ChEBI" id="CHEBI:35235"/>
        <dbReference type="ChEBI" id="CHEBI:58340"/>
        <dbReference type="EC" id="2.5.1.47"/>
    </reaction>
</comment>
<dbReference type="FunFam" id="3.40.50.1100:FF:000002">
    <property type="entry name" value="Cysteine synthase"/>
    <property type="match status" value="1"/>
</dbReference>